<dbReference type="OrthoDB" id="327431at2"/>
<dbReference type="EMBL" id="NFZT01000001">
    <property type="protein sequence ID" value="OWV33016.1"/>
    <property type="molecule type" value="Genomic_DNA"/>
</dbReference>
<organism evidence="2 3">
    <name type="scientific">Pacificimonas flava</name>
    <dbReference type="NCBI Taxonomy" id="1234595"/>
    <lineage>
        <taxon>Bacteria</taxon>
        <taxon>Pseudomonadati</taxon>
        <taxon>Pseudomonadota</taxon>
        <taxon>Alphaproteobacteria</taxon>
        <taxon>Sphingomonadales</taxon>
        <taxon>Sphingosinicellaceae</taxon>
        <taxon>Pacificimonas</taxon>
    </lineage>
</organism>
<proteinExistence type="predicted"/>
<feature type="transmembrane region" description="Helical" evidence="1">
    <location>
        <begin position="143"/>
        <end position="162"/>
    </location>
</feature>
<evidence type="ECO:0000313" key="2">
    <source>
        <dbReference type="EMBL" id="OWV33016.1"/>
    </source>
</evidence>
<dbReference type="RefSeq" id="WP_088711805.1">
    <property type="nucleotide sequence ID" value="NZ_NFZT01000001.1"/>
</dbReference>
<keyword evidence="3" id="KW-1185">Reference proteome</keyword>
<evidence type="ECO:0000256" key="1">
    <source>
        <dbReference type="SAM" id="Phobius"/>
    </source>
</evidence>
<gene>
    <name evidence="2" type="ORF">B5C34_05765</name>
</gene>
<keyword evidence="1" id="KW-1133">Transmembrane helix</keyword>
<dbReference type="AlphaFoldDB" id="A0A219B4H6"/>
<evidence type="ECO:0000313" key="3">
    <source>
        <dbReference type="Proteomes" id="UP000198462"/>
    </source>
</evidence>
<protein>
    <submittedName>
        <fullName evidence="2">Uncharacterized protein</fullName>
    </submittedName>
</protein>
<feature type="transmembrane region" description="Helical" evidence="1">
    <location>
        <begin position="71"/>
        <end position="91"/>
    </location>
</feature>
<reference evidence="3" key="1">
    <citation type="submission" date="2017-05" db="EMBL/GenBank/DDBJ databases">
        <authorList>
            <person name="Lin X."/>
        </authorList>
    </citation>
    <scope>NUCLEOTIDE SEQUENCE [LARGE SCALE GENOMIC DNA]</scope>
    <source>
        <strain evidence="3">JLT2012</strain>
    </source>
</reference>
<comment type="caution">
    <text evidence="2">The sequence shown here is derived from an EMBL/GenBank/DDBJ whole genome shotgun (WGS) entry which is preliminary data.</text>
</comment>
<accession>A0A219B4H6</accession>
<name>A0A219B4H6_9SPHN</name>
<feature type="transmembrane region" description="Helical" evidence="1">
    <location>
        <begin position="111"/>
        <end position="131"/>
    </location>
</feature>
<feature type="transmembrane region" description="Helical" evidence="1">
    <location>
        <begin position="45"/>
        <end position="64"/>
    </location>
</feature>
<keyword evidence="1" id="KW-0812">Transmembrane</keyword>
<feature type="transmembrane region" description="Helical" evidence="1">
    <location>
        <begin position="168"/>
        <end position="190"/>
    </location>
</feature>
<dbReference type="Proteomes" id="UP000198462">
    <property type="component" value="Unassembled WGS sequence"/>
</dbReference>
<sequence>MFVGHFGAGLTDYAFFTFSLFGIERFRVDEGLMALSDFDLMHMPWTHSLVATFGWAALFGLLVGAVLRRPAVGWVAAAVVISHWALDLLVHRPDLTLTGSPPKFGFGLWDVPAVGIPLEFAILLGGAWLYARAVPSATRAGRIGLWLLVAALVGAQLVNWFAEPATTAPPLLALQALAVFAVVTLAGWWVDRARRRVPTAAG</sequence>
<keyword evidence="1" id="KW-0472">Membrane</keyword>